<dbReference type="AlphaFoldDB" id="A0A9P1D5H4"/>
<evidence type="ECO:0000313" key="2">
    <source>
        <dbReference type="EMBL" id="CAI4002773.1"/>
    </source>
</evidence>
<protein>
    <submittedName>
        <fullName evidence="4">Intracellular endo-alpha-(1-&gt;5)-L-arabinanase</fullName>
    </submittedName>
</protein>
<feature type="compositionally biased region" description="Polar residues" evidence="1">
    <location>
        <begin position="114"/>
        <end position="132"/>
    </location>
</feature>
<name>A0A9P1D5H4_9DINO</name>
<keyword evidence="5" id="KW-1185">Reference proteome</keyword>
<evidence type="ECO:0000313" key="3">
    <source>
        <dbReference type="EMBL" id="CAL1156148.1"/>
    </source>
</evidence>
<evidence type="ECO:0000313" key="4">
    <source>
        <dbReference type="EMBL" id="CAL4790085.1"/>
    </source>
</evidence>
<gene>
    <name evidence="2" type="ORF">C1SCF055_LOCUS28698</name>
</gene>
<feature type="compositionally biased region" description="Low complexity" evidence="1">
    <location>
        <begin position="309"/>
        <end position="323"/>
    </location>
</feature>
<feature type="compositionally biased region" description="Gly residues" evidence="1">
    <location>
        <begin position="372"/>
        <end position="386"/>
    </location>
</feature>
<feature type="region of interest" description="Disordered" evidence="1">
    <location>
        <begin position="259"/>
        <end position="456"/>
    </location>
</feature>
<organism evidence="2">
    <name type="scientific">Cladocopium goreaui</name>
    <dbReference type="NCBI Taxonomy" id="2562237"/>
    <lineage>
        <taxon>Eukaryota</taxon>
        <taxon>Sar</taxon>
        <taxon>Alveolata</taxon>
        <taxon>Dinophyceae</taxon>
        <taxon>Suessiales</taxon>
        <taxon>Symbiodiniaceae</taxon>
        <taxon>Cladocopium</taxon>
    </lineage>
</organism>
<reference evidence="3" key="2">
    <citation type="submission" date="2024-04" db="EMBL/GenBank/DDBJ databases">
        <authorList>
            <person name="Chen Y."/>
            <person name="Shah S."/>
            <person name="Dougan E. K."/>
            <person name="Thang M."/>
            <person name="Chan C."/>
        </authorList>
    </citation>
    <scope>NUCLEOTIDE SEQUENCE [LARGE SCALE GENOMIC DNA]</scope>
</reference>
<feature type="compositionally biased region" description="Gly residues" evidence="1">
    <location>
        <begin position="447"/>
        <end position="456"/>
    </location>
</feature>
<evidence type="ECO:0000313" key="5">
    <source>
        <dbReference type="Proteomes" id="UP001152797"/>
    </source>
</evidence>
<proteinExistence type="predicted"/>
<accession>A0A9P1D5H4</accession>
<sequence length="456" mass="47373">MSRREEVWERKRQAFLARQNGDAASAVSRNSGVSRVRGPAGPGVQGEPRASSPLSRLVDEGFPETALPTQGTDSRQYGMQAYAQGGSRPNSRQQQPQPAAPAQQVGFHSGVAQEWSNNVQRNIVVHQQQNDPNFAGPKKPQGYRVSQAPGGPTSINLSWNDAPNRAASPGKMRPEVMPPAGRAPSPGARFEAAQAFGGAPARAASPADRRYEAVNGAVSGVHGVHQGRHGEAPAQPFAGARAPSPASRYEANLHAAMNGANHGAGQRPSLGEGAAGLAAPPQQRHPCYGDPQVGFSAQPRYGEAHGRHPCAGDPQAPAAGARPAPAPQVRHPCYGDPQAPSKRTPSPGGRRVEAHPANEALPAAGFQAQPNRGGGAPYAYDGAGGGLPPPLPRQVQEPPYGRDPPGHHPPITREPGRVSSNAYACGGNQNCGNVITDRRSTRVSHPPGGGSSICFG</sequence>
<feature type="compositionally biased region" description="Low complexity" evidence="1">
    <location>
        <begin position="259"/>
        <end position="279"/>
    </location>
</feature>
<feature type="region of interest" description="Disordered" evidence="1">
    <location>
        <begin position="224"/>
        <end position="246"/>
    </location>
</feature>
<dbReference type="Proteomes" id="UP001152797">
    <property type="component" value="Unassembled WGS sequence"/>
</dbReference>
<dbReference type="EMBL" id="CAMXCT010003157">
    <property type="protein sequence ID" value="CAI4002773.1"/>
    <property type="molecule type" value="Genomic_DNA"/>
</dbReference>
<feature type="compositionally biased region" description="Polar residues" evidence="1">
    <location>
        <begin position="418"/>
        <end position="433"/>
    </location>
</feature>
<dbReference type="EMBL" id="CAMXCT030003157">
    <property type="protein sequence ID" value="CAL4790085.1"/>
    <property type="molecule type" value="Genomic_DNA"/>
</dbReference>
<feature type="compositionally biased region" description="Low complexity" evidence="1">
    <location>
        <begin position="93"/>
        <end position="104"/>
    </location>
</feature>
<reference evidence="2" key="1">
    <citation type="submission" date="2022-10" db="EMBL/GenBank/DDBJ databases">
        <authorList>
            <person name="Chen Y."/>
            <person name="Dougan E. K."/>
            <person name="Chan C."/>
            <person name="Rhodes N."/>
            <person name="Thang M."/>
        </authorList>
    </citation>
    <scope>NUCLEOTIDE SEQUENCE</scope>
</reference>
<evidence type="ECO:0000256" key="1">
    <source>
        <dbReference type="SAM" id="MobiDB-lite"/>
    </source>
</evidence>
<feature type="region of interest" description="Disordered" evidence="1">
    <location>
        <begin position="18"/>
        <end position="188"/>
    </location>
</feature>
<comment type="caution">
    <text evidence="2">The sequence shown here is derived from an EMBL/GenBank/DDBJ whole genome shotgun (WGS) entry which is preliminary data.</text>
</comment>
<feature type="compositionally biased region" description="Polar residues" evidence="1">
    <location>
        <begin position="67"/>
        <end position="77"/>
    </location>
</feature>
<feature type="compositionally biased region" description="Low complexity" evidence="1">
    <location>
        <begin position="178"/>
        <end position="188"/>
    </location>
</feature>
<dbReference type="EMBL" id="CAMXCT020003157">
    <property type="protein sequence ID" value="CAL1156148.1"/>
    <property type="molecule type" value="Genomic_DNA"/>
</dbReference>
<dbReference type="OrthoDB" id="421372at2759"/>